<accession>A0ABP7SU22</accession>
<sequence>MYPVGNLPQARAGYCAVLEQEPCFDESFYIGFNVGGYEPGLIPDGAVAGPAGPVTYRGGPAAQAAYDRRLALGAHAHAGRRTAWAAAFCRGWPRIRLLTCSASFRTRISPCRLRYSAIGS</sequence>
<evidence type="ECO:0000313" key="2">
    <source>
        <dbReference type="Proteomes" id="UP001500567"/>
    </source>
</evidence>
<gene>
    <name evidence="1" type="ORF">GCM10022408_32250</name>
</gene>
<comment type="caution">
    <text evidence="1">The sequence shown here is derived from an EMBL/GenBank/DDBJ whole genome shotgun (WGS) entry which is preliminary data.</text>
</comment>
<keyword evidence="2" id="KW-1185">Reference proteome</keyword>
<organism evidence="1 2">
    <name type="scientific">Hymenobacter fastidiosus</name>
    <dbReference type="NCBI Taxonomy" id="486264"/>
    <lineage>
        <taxon>Bacteria</taxon>
        <taxon>Pseudomonadati</taxon>
        <taxon>Bacteroidota</taxon>
        <taxon>Cytophagia</taxon>
        <taxon>Cytophagales</taxon>
        <taxon>Hymenobacteraceae</taxon>
        <taxon>Hymenobacter</taxon>
    </lineage>
</organism>
<proteinExistence type="predicted"/>
<dbReference type="Proteomes" id="UP001500567">
    <property type="component" value="Unassembled WGS sequence"/>
</dbReference>
<evidence type="ECO:0000313" key="1">
    <source>
        <dbReference type="EMBL" id="GAA4016357.1"/>
    </source>
</evidence>
<protein>
    <submittedName>
        <fullName evidence="1">Uncharacterized protein</fullName>
    </submittedName>
</protein>
<reference evidence="2" key="1">
    <citation type="journal article" date="2019" name="Int. J. Syst. Evol. Microbiol.">
        <title>The Global Catalogue of Microorganisms (GCM) 10K type strain sequencing project: providing services to taxonomists for standard genome sequencing and annotation.</title>
        <authorList>
            <consortium name="The Broad Institute Genomics Platform"/>
            <consortium name="The Broad Institute Genome Sequencing Center for Infectious Disease"/>
            <person name="Wu L."/>
            <person name="Ma J."/>
        </authorList>
    </citation>
    <scope>NUCLEOTIDE SEQUENCE [LARGE SCALE GENOMIC DNA]</scope>
    <source>
        <strain evidence="2">JCM 17224</strain>
    </source>
</reference>
<dbReference type="EMBL" id="BAABDJ010000037">
    <property type="protein sequence ID" value="GAA4016357.1"/>
    <property type="molecule type" value="Genomic_DNA"/>
</dbReference>
<name>A0ABP7SU22_9BACT</name>